<dbReference type="InterPro" id="IPR051906">
    <property type="entry name" value="TolC-like"/>
</dbReference>
<sequence>MRRLFLYASFVVFFLSETSRLHAQQTYTLDECIELALQNNVRIKNADNDLRAAEQQRKSAFTNYFPAISATGFGFLADKGVLEMNMEGQRVSMMKNGLIGGVTASLPVFTGGQIVYGNKLAKVNEEVSRLKHRQSENEVRLTVEQYFWQVVMLKEKLRTLSTVQEQLKEIHKDVDAAVAAGVTDRNDLLQVQLRKNEIQSSYISVENALNVSRNLLGQYIGHMADSIDVAVTMDGSLPNRPDELYQSPEASLASTSEYHLLGKQVDVSHLKYKMTVGKNLPTVAIGGGYMYDNLMDHSHPFWIGSVTVSVPLTKWWSGSHDIKQQRLKVRNSENQMADQRQLLIIKMQNTWNAVTDAYKQVEIAIESIGQASENLRLQKDYYQAGTCTMSDLLEAQSLYQQSRDRYVESHATYEVKKREYLQATGRQ</sequence>
<dbReference type="PANTHER" id="PTHR30026:SF20">
    <property type="entry name" value="OUTER MEMBRANE PROTEIN TOLC"/>
    <property type="match status" value="1"/>
</dbReference>
<keyword evidence="6" id="KW-0472">Membrane</keyword>
<feature type="coiled-coil region" evidence="8">
    <location>
        <begin position="36"/>
        <end position="63"/>
    </location>
</feature>
<dbReference type="Gene3D" id="1.20.1600.10">
    <property type="entry name" value="Outer membrane efflux proteins (OEP)"/>
    <property type="match status" value="1"/>
</dbReference>
<proteinExistence type="inferred from homology"/>
<organism evidence="10 11">
    <name type="scientific">Phocaeicola vulgatus</name>
    <name type="common">Bacteroides vulgatus</name>
    <dbReference type="NCBI Taxonomy" id="821"/>
    <lineage>
        <taxon>Bacteria</taxon>
        <taxon>Pseudomonadati</taxon>
        <taxon>Bacteroidota</taxon>
        <taxon>Bacteroidia</taxon>
        <taxon>Bacteroidales</taxon>
        <taxon>Bacteroidaceae</taxon>
        <taxon>Phocaeicola</taxon>
    </lineage>
</organism>
<keyword evidence="4" id="KW-1134">Transmembrane beta strand</keyword>
<keyword evidence="7" id="KW-0998">Cell outer membrane</keyword>
<accession>A0A6I0FT41</accession>
<comment type="similarity">
    <text evidence="2">Belongs to the outer membrane factor (OMF) (TC 1.B.17) family.</text>
</comment>
<name>A0A6I0FT41_PHOVU</name>
<reference evidence="10 11" key="1">
    <citation type="journal article" date="2019" name="Nat. Med.">
        <title>A library of human gut bacterial isolates paired with longitudinal multiomics data enables mechanistic microbiome research.</title>
        <authorList>
            <person name="Poyet M."/>
            <person name="Groussin M."/>
            <person name="Gibbons S.M."/>
            <person name="Avila-Pacheco J."/>
            <person name="Jiang X."/>
            <person name="Kearney S.M."/>
            <person name="Perrotta A.R."/>
            <person name="Berdy B."/>
            <person name="Zhao S."/>
            <person name="Lieberman T.D."/>
            <person name="Swanson P.K."/>
            <person name="Smith M."/>
            <person name="Roesemann S."/>
            <person name="Alexander J.E."/>
            <person name="Rich S.A."/>
            <person name="Livny J."/>
            <person name="Vlamakis H."/>
            <person name="Clish C."/>
            <person name="Bullock K."/>
            <person name="Deik A."/>
            <person name="Scott J."/>
            <person name="Pierce K.A."/>
            <person name="Xavier R.J."/>
            <person name="Alm E.J."/>
        </authorList>
    </citation>
    <scope>NUCLEOTIDE SEQUENCE [LARGE SCALE GENOMIC DNA]</scope>
    <source>
        <strain evidence="10 11">BIOML-A73</strain>
    </source>
</reference>
<gene>
    <name evidence="10" type="ORF">GAY01_22885</name>
</gene>
<protein>
    <submittedName>
        <fullName evidence="10">TolC family protein</fullName>
    </submittedName>
</protein>
<dbReference type="GO" id="GO:0015288">
    <property type="term" value="F:porin activity"/>
    <property type="evidence" value="ECO:0007669"/>
    <property type="project" value="TreeGrafter"/>
</dbReference>
<keyword evidence="5" id="KW-0812">Transmembrane</keyword>
<keyword evidence="3" id="KW-0813">Transport</keyword>
<dbReference type="PANTHER" id="PTHR30026">
    <property type="entry name" value="OUTER MEMBRANE PROTEIN TOLC"/>
    <property type="match status" value="1"/>
</dbReference>
<evidence type="ECO:0000256" key="4">
    <source>
        <dbReference type="ARBA" id="ARBA00022452"/>
    </source>
</evidence>
<evidence type="ECO:0000256" key="1">
    <source>
        <dbReference type="ARBA" id="ARBA00004442"/>
    </source>
</evidence>
<keyword evidence="8" id="KW-0175">Coiled coil</keyword>
<dbReference type="GO" id="GO:0015562">
    <property type="term" value="F:efflux transmembrane transporter activity"/>
    <property type="evidence" value="ECO:0007669"/>
    <property type="project" value="InterPro"/>
</dbReference>
<evidence type="ECO:0000256" key="2">
    <source>
        <dbReference type="ARBA" id="ARBA00007613"/>
    </source>
</evidence>
<dbReference type="Proteomes" id="UP000433382">
    <property type="component" value="Unassembled WGS sequence"/>
</dbReference>
<feature type="chain" id="PRO_5030152349" evidence="9">
    <location>
        <begin position="24"/>
        <end position="427"/>
    </location>
</feature>
<keyword evidence="9" id="KW-0732">Signal</keyword>
<evidence type="ECO:0000313" key="11">
    <source>
        <dbReference type="Proteomes" id="UP000433382"/>
    </source>
</evidence>
<evidence type="ECO:0000256" key="6">
    <source>
        <dbReference type="ARBA" id="ARBA00023136"/>
    </source>
</evidence>
<evidence type="ECO:0000256" key="8">
    <source>
        <dbReference type="SAM" id="Coils"/>
    </source>
</evidence>
<evidence type="ECO:0000256" key="7">
    <source>
        <dbReference type="ARBA" id="ARBA00023237"/>
    </source>
</evidence>
<dbReference type="GO" id="GO:1990281">
    <property type="term" value="C:efflux pump complex"/>
    <property type="evidence" value="ECO:0007669"/>
    <property type="project" value="TreeGrafter"/>
</dbReference>
<dbReference type="EMBL" id="WCZM01000061">
    <property type="protein sequence ID" value="KAB3561868.1"/>
    <property type="molecule type" value="Genomic_DNA"/>
</dbReference>
<evidence type="ECO:0000256" key="9">
    <source>
        <dbReference type="SAM" id="SignalP"/>
    </source>
</evidence>
<dbReference type="AlphaFoldDB" id="A0A6I0FT41"/>
<dbReference type="GO" id="GO:0009279">
    <property type="term" value="C:cell outer membrane"/>
    <property type="evidence" value="ECO:0007669"/>
    <property type="project" value="UniProtKB-SubCell"/>
</dbReference>
<evidence type="ECO:0000313" key="10">
    <source>
        <dbReference type="EMBL" id="KAB3561868.1"/>
    </source>
</evidence>
<dbReference type="Pfam" id="PF02321">
    <property type="entry name" value="OEP"/>
    <property type="match status" value="2"/>
</dbReference>
<feature type="signal peptide" evidence="9">
    <location>
        <begin position="1"/>
        <end position="23"/>
    </location>
</feature>
<dbReference type="RefSeq" id="WP_008781921.1">
    <property type="nucleotide sequence ID" value="NZ_JAHYOJ010000046.1"/>
</dbReference>
<dbReference type="SUPFAM" id="SSF56954">
    <property type="entry name" value="Outer membrane efflux proteins (OEP)"/>
    <property type="match status" value="1"/>
</dbReference>
<comment type="subcellular location">
    <subcellularLocation>
        <location evidence="1">Cell outer membrane</location>
    </subcellularLocation>
</comment>
<evidence type="ECO:0000256" key="5">
    <source>
        <dbReference type="ARBA" id="ARBA00022692"/>
    </source>
</evidence>
<comment type="caution">
    <text evidence="10">The sequence shown here is derived from an EMBL/GenBank/DDBJ whole genome shotgun (WGS) entry which is preliminary data.</text>
</comment>
<evidence type="ECO:0000256" key="3">
    <source>
        <dbReference type="ARBA" id="ARBA00022448"/>
    </source>
</evidence>
<dbReference type="InterPro" id="IPR003423">
    <property type="entry name" value="OMP_efflux"/>
</dbReference>